<feature type="domain" description="PH" evidence="2">
    <location>
        <begin position="180"/>
        <end position="276"/>
    </location>
</feature>
<accession>G4T6W7</accession>
<feature type="compositionally biased region" description="Low complexity" evidence="1">
    <location>
        <begin position="315"/>
        <end position="332"/>
    </location>
</feature>
<feature type="compositionally biased region" description="Low complexity" evidence="1">
    <location>
        <begin position="573"/>
        <end position="599"/>
    </location>
</feature>
<dbReference type="InterPro" id="IPR001849">
    <property type="entry name" value="PH_domain"/>
</dbReference>
<gene>
    <name evidence="3" type="ORF">PIIN_00905</name>
</gene>
<feature type="domain" description="PH" evidence="2">
    <location>
        <begin position="382"/>
        <end position="519"/>
    </location>
</feature>
<dbReference type="PANTHER" id="PTHR14336">
    <property type="entry name" value="TANDEM PH DOMAIN CONTAINING PROTEIN"/>
    <property type="match status" value="1"/>
</dbReference>
<feature type="region of interest" description="Disordered" evidence="1">
    <location>
        <begin position="1"/>
        <end position="22"/>
    </location>
</feature>
<proteinExistence type="predicted"/>
<feature type="region of interest" description="Disordered" evidence="1">
    <location>
        <begin position="98"/>
        <end position="173"/>
    </location>
</feature>
<dbReference type="EMBL" id="CAFZ01000009">
    <property type="protein sequence ID" value="CCA67068.1"/>
    <property type="molecule type" value="Genomic_DNA"/>
</dbReference>
<feature type="region of interest" description="Disordered" evidence="1">
    <location>
        <begin position="441"/>
        <end position="476"/>
    </location>
</feature>
<dbReference type="SMART" id="SM00233">
    <property type="entry name" value="PH"/>
    <property type="match status" value="2"/>
</dbReference>
<dbReference type="PROSITE" id="PS50003">
    <property type="entry name" value="PH_DOMAIN"/>
    <property type="match status" value="2"/>
</dbReference>
<dbReference type="PANTHER" id="PTHR14336:SF8">
    <property type="entry name" value="PROTEIN OPY1"/>
    <property type="match status" value="1"/>
</dbReference>
<feature type="compositionally biased region" description="Polar residues" evidence="1">
    <location>
        <begin position="333"/>
        <end position="355"/>
    </location>
</feature>
<dbReference type="HOGENOM" id="CLU_029637_0_0_1"/>
<comment type="caution">
    <text evidence="3">The sequence shown here is derived from an EMBL/GenBank/DDBJ whole genome shotgun (WGS) entry which is preliminary data.</text>
</comment>
<organism evidence="3 4">
    <name type="scientific">Serendipita indica (strain DSM 11827)</name>
    <name type="common">Root endophyte fungus</name>
    <name type="synonym">Piriformospora indica</name>
    <dbReference type="NCBI Taxonomy" id="1109443"/>
    <lineage>
        <taxon>Eukaryota</taxon>
        <taxon>Fungi</taxon>
        <taxon>Dikarya</taxon>
        <taxon>Basidiomycota</taxon>
        <taxon>Agaricomycotina</taxon>
        <taxon>Agaricomycetes</taxon>
        <taxon>Sebacinales</taxon>
        <taxon>Serendipitaceae</taxon>
        <taxon>Serendipita</taxon>
    </lineage>
</organism>
<dbReference type="AlphaFoldDB" id="G4T6W7"/>
<evidence type="ECO:0000259" key="2">
    <source>
        <dbReference type="PROSITE" id="PS50003"/>
    </source>
</evidence>
<dbReference type="OrthoDB" id="2157866at2759"/>
<dbReference type="InParanoid" id="G4T6W7"/>
<feature type="compositionally biased region" description="Polar residues" evidence="1">
    <location>
        <begin position="460"/>
        <end position="476"/>
    </location>
</feature>
<feature type="region of interest" description="Disordered" evidence="1">
    <location>
        <begin position="279"/>
        <end position="375"/>
    </location>
</feature>
<dbReference type="InterPro" id="IPR011993">
    <property type="entry name" value="PH-like_dom_sf"/>
</dbReference>
<feature type="compositionally biased region" description="Basic and acidic residues" evidence="1">
    <location>
        <begin position="536"/>
        <end position="549"/>
    </location>
</feature>
<dbReference type="Pfam" id="PF00169">
    <property type="entry name" value="PH"/>
    <property type="match status" value="2"/>
</dbReference>
<dbReference type="Proteomes" id="UP000007148">
    <property type="component" value="Unassembled WGS sequence"/>
</dbReference>
<feature type="compositionally biased region" description="Polar residues" evidence="1">
    <location>
        <begin position="1"/>
        <end position="19"/>
    </location>
</feature>
<dbReference type="InterPro" id="IPR051707">
    <property type="entry name" value="PI-Interact_SigTrans_Reg"/>
</dbReference>
<sequence>MASLQPQESVPGQAPSAQEIQRKLSVAQRKASLVSSSALYAPSPRAPSATNNCGRSFWKPKSLRAISAMAKVPCDAVALHLLLTYTWEAEIGLTTRGEQGKGRIPIPQGSGTDTEDELSIQGPNSNDTAPGNSNSQPLSAIAEHALSGPDESDEEEDVAGGWRPAGAAGSAGMGNDKSVAVLHSGYLWKKGSGPRKTWKKRWFVLRPTHLACYKTSAEYKLLRLLDLVEMHAVTPVQLKRHPNTCGIVTQARTFYFQAQTSKEIEEWVTKLNEAREALRRTNPPSPTPVVIVPPPSDAVPIPNSAETMPAEIRSKSPPRVSVVVPGASPPSVTFTEPVSPISTSRRNAPTGNTSSDSEDDVSPSARQASSSKDVKDVRELGKPIISGYLMKAGELRKTWRKRWFVLTPTKLVYMSSHMDAKPHRQIPLSQIIDAFEYKTTTHGHKHGPLGNEPSSAPHESASNAASTSRGGNSTNNALSSEYGMNYIFKVVTPKKTLALSAPSEEEEVKWISAIRALIARRAKEKEAEVSVTTGGHAKEGSKEKEKESEAATSKAGALQGSATDDRKRHGSKTNEPPSSSNNASLATTTTSTSVGTSAPARGAPPL</sequence>
<feature type="compositionally biased region" description="Polar residues" evidence="1">
    <location>
        <begin position="121"/>
        <end position="138"/>
    </location>
</feature>
<reference evidence="3 4" key="1">
    <citation type="journal article" date="2011" name="PLoS Pathog.">
        <title>Endophytic Life Strategies Decoded by Genome and Transcriptome Analyses of the Mutualistic Root Symbiont Piriformospora indica.</title>
        <authorList>
            <person name="Zuccaro A."/>
            <person name="Lahrmann U."/>
            <person name="Guldener U."/>
            <person name="Langen G."/>
            <person name="Pfiffi S."/>
            <person name="Biedenkopf D."/>
            <person name="Wong P."/>
            <person name="Samans B."/>
            <person name="Grimm C."/>
            <person name="Basiewicz M."/>
            <person name="Murat C."/>
            <person name="Martin F."/>
            <person name="Kogel K.H."/>
        </authorList>
    </citation>
    <scope>NUCLEOTIDE SEQUENCE [LARGE SCALE GENOMIC DNA]</scope>
    <source>
        <strain evidence="3 4">DSM 11827</strain>
    </source>
</reference>
<evidence type="ECO:0000313" key="3">
    <source>
        <dbReference type="EMBL" id="CCA67068.1"/>
    </source>
</evidence>
<dbReference type="SUPFAM" id="SSF50729">
    <property type="entry name" value="PH domain-like"/>
    <property type="match status" value="2"/>
</dbReference>
<dbReference type="STRING" id="1109443.G4T6W7"/>
<dbReference type="FunFam" id="2.30.29.30:FF:000286">
    <property type="entry name" value="PH-protein kinase domain containing protein"/>
    <property type="match status" value="1"/>
</dbReference>
<evidence type="ECO:0000256" key="1">
    <source>
        <dbReference type="SAM" id="MobiDB-lite"/>
    </source>
</evidence>
<evidence type="ECO:0000313" key="4">
    <source>
        <dbReference type="Proteomes" id="UP000007148"/>
    </source>
</evidence>
<protein>
    <submittedName>
        <fullName evidence="3">Related to tandem ph domain-containing protein-2 (Tapp2)</fullName>
    </submittedName>
</protein>
<dbReference type="eggNOG" id="ENOG502S0C3">
    <property type="taxonomic scope" value="Eukaryota"/>
</dbReference>
<dbReference type="CDD" id="cd13255">
    <property type="entry name" value="PH_TAAP2-like"/>
    <property type="match status" value="1"/>
</dbReference>
<dbReference type="Gene3D" id="2.30.29.30">
    <property type="entry name" value="Pleckstrin-homology domain (PH domain)/Phosphotyrosine-binding domain (PTB)"/>
    <property type="match status" value="2"/>
</dbReference>
<feature type="compositionally biased region" description="Pro residues" evidence="1">
    <location>
        <begin position="283"/>
        <end position="297"/>
    </location>
</feature>
<name>G4T6W7_SERID</name>
<feature type="region of interest" description="Disordered" evidence="1">
    <location>
        <begin position="522"/>
        <end position="606"/>
    </location>
</feature>
<keyword evidence="4" id="KW-1185">Reference proteome</keyword>